<evidence type="ECO:0000313" key="6">
    <source>
        <dbReference type="EMBL" id="AMT97218.1"/>
    </source>
</evidence>
<dbReference type="EMBL" id="CP014945">
    <property type="protein sequence ID" value="AMT97218.1"/>
    <property type="molecule type" value="Genomic_DNA"/>
</dbReference>
<dbReference type="InterPro" id="IPR050330">
    <property type="entry name" value="Bact_OuterMem_StrucFunc"/>
</dbReference>
<dbReference type="Gene3D" id="3.30.1330.60">
    <property type="entry name" value="OmpA-like domain"/>
    <property type="match status" value="1"/>
</dbReference>
<dbReference type="CDD" id="cd07185">
    <property type="entry name" value="OmpA_C-like"/>
    <property type="match status" value="1"/>
</dbReference>
<accession>A0ABM5ZYR4</accession>
<organism evidence="6 7">
    <name type="scientific">Psychrobacter alimentarius</name>
    <dbReference type="NCBI Taxonomy" id="261164"/>
    <lineage>
        <taxon>Bacteria</taxon>
        <taxon>Pseudomonadati</taxon>
        <taxon>Pseudomonadota</taxon>
        <taxon>Gammaproteobacteria</taxon>
        <taxon>Moraxellales</taxon>
        <taxon>Moraxellaceae</taxon>
        <taxon>Psychrobacter</taxon>
    </lineage>
</organism>
<dbReference type="PANTHER" id="PTHR30329">
    <property type="entry name" value="STATOR ELEMENT OF FLAGELLAR MOTOR COMPLEX"/>
    <property type="match status" value="1"/>
</dbReference>
<dbReference type="RefSeq" id="WP_062844807.1">
    <property type="nucleotide sequence ID" value="NZ_CP014945.1"/>
</dbReference>
<keyword evidence="2 4" id="KW-0472">Membrane</keyword>
<evidence type="ECO:0000313" key="7">
    <source>
        <dbReference type="Proteomes" id="UP000076104"/>
    </source>
</evidence>
<dbReference type="InterPro" id="IPR006665">
    <property type="entry name" value="OmpA-like"/>
</dbReference>
<protein>
    <recommendedName>
        <fullName evidence="5">OmpA-like domain-containing protein</fullName>
    </recommendedName>
</protein>
<evidence type="ECO:0000256" key="2">
    <source>
        <dbReference type="ARBA" id="ARBA00023136"/>
    </source>
</evidence>
<sequence>MDSKGLLLSTTLFTLVGLVGCQTVPNDKIKFSSGDTQRVNQVGWEKSGELFRLPNDSDLKVNERRIVFFRDAHNEKKNNINIGIGLDNIFQTSLDNGHYSEKIICDNAQIINASVLKENGDIVSYSESFQFLPQKTTYIRVSLTATGKPVLQQISANEALSSLSQANRQTHQISRMPSDCSMTSQTLLSQPLPNQNLPKKSFKKPIVNTPVDTSDLKQFSVLFDFDSANLKNNNSAVLDGMASFIQSYPRTNITVEGHTDSRGSESYNLQLSQKRANTVKNILVDKYGMQPSRLRTVGYGEAMPIDTNDTEEGRQNNRRVVATVSEKVN</sequence>
<evidence type="ECO:0000259" key="5">
    <source>
        <dbReference type="PROSITE" id="PS51123"/>
    </source>
</evidence>
<name>A0ABM5ZYR4_9GAMM</name>
<dbReference type="InterPro" id="IPR006664">
    <property type="entry name" value="OMP_bac"/>
</dbReference>
<evidence type="ECO:0000256" key="3">
    <source>
        <dbReference type="ARBA" id="ARBA00023237"/>
    </source>
</evidence>
<dbReference type="Pfam" id="PF00691">
    <property type="entry name" value="OmpA"/>
    <property type="match status" value="1"/>
</dbReference>
<reference evidence="6 7" key="1">
    <citation type="submission" date="2016-03" db="EMBL/GenBank/DDBJ databases">
        <title>Genome sequencing of Psychrobacter alimentarius PAMC 27889.</title>
        <authorList>
            <person name="Lee J."/>
            <person name="Kim O.-S."/>
        </authorList>
    </citation>
    <scope>NUCLEOTIDE SEQUENCE [LARGE SCALE GENOMIC DNA]</scope>
    <source>
        <strain evidence="6 7">PAMC 27889</strain>
    </source>
</reference>
<dbReference type="PRINTS" id="PR01021">
    <property type="entry name" value="OMPADOMAIN"/>
</dbReference>
<evidence type="ECO:0000256" key="1">
    <source>
        <dbReference type="ARBA" id="ARBA00004442"/>
    </source>
</evidence>
<dbReference type="SUPFAM" id="SSF103088">
    <property type="entry name" value="OmpA-like"/>
    <property type="match status" value="1"/>
</dbReference>
<comment type="subcellular location">
    <subcellularLocation>
        <location evidence="1">Cell outer membrane</location>
    </subcellularLocation>
</comment>
<dbReference type="Proteomes" id="UP000076104">
    <property type="component" value="Chromosome"/>
</dbReference>
<dbReference type="PROSITE" id="PS51257">
    <property type="entry name" value="PROKAR_LIPOPROTEIN"/>
    <property type="match status" value="1"/>
</dbReference>
<dbReference type="InterPro" id="IPR036737">
    <property type="entry name" value="OmpA-like_sf"/>
</dbReference>
<dbReference type="PROSITE" id="PS51123">
    <property type="entry name" value="OMPA_2"/>
    <property type="match status" value="1"/>
</dbReference>
<dbReference type="InterPro" id="IPR006690">
    <property type="entry name" value="OMPA-like_CS"/>
</dbReference>
<dbReference type="GeneID" id="33059833"/>
<keyword evidence="3" id="KW-0998">Cell outer membrane</keyword>
<dbReference type="PROSITE" id="PS01068">
    <property type="entry name" value="OMPA_1"/>
    <property type="match status" value="1"/>
</dbReference>
<gene>
    <name evidence="6" type="ORF">A3K91_1617</name>
</gene>
<feature type="domain" description="OmpA-like" evidence="5">
    <location>
        <begin position="211"/>
        <end position="328"/>
    </location>
</feature>
<evidence type="ECO:0000256" key="4">
    <source>
        <dbReference type="PROSITE-ProRule" id="PRU00473"/>
    </source>
</evidence>
<keyword evidence="7" id="KW-1185">Reference proteome</keyword>
<dbReference type="PANTHER" id="PTHR30329:SF21">
    <property type="entry name" value="LIPOPROTEIN YIAD-RELATED"/>
    <property type="match status" value="1"/>
</dbReference>
<proteinExistence type="predicted"/>